<evidence type="ECO:0000313" key="1">
    <source>
        <dbReference type="EMBL" id="TSM77345.1"/>
    </source>
</evidence>
<organism evidence="1 2">
    <name type="scientific">Bagarius yarrelli</name>
    <name type="common">Goonch</name>
    <name type="synonym">Bagrus yarrelli</name>
    <dbReference type="NCBI Taxonomy" id="175774"/>
    <lineage>
        <taxon>Eukaryota</taxon>
        <taxon>Metazoa</taxon>
        <taxon>Chordata</taxon>
        <taxon>Craniata</taxon>
        <taxon>Vertebrata</taxon>
        <taxon>Euteleostomi</taxon>
        <taxon>Actinopterygii</taxon>
        <taxon>Neopterygii</taxon>
        <taxon>Teleostei</taxon>
        <taxon>Ostariophysi</taxon>
        <taxon>Siluriformes</taxon>
        <taxon>Sisoridae</taxon>
        <taxon>Sisorinae</taxon>
        <taxon>Bagarius</taxon>
    </lineage>
</organism>
<keyword evidence="2" id="KW-1185">Reference proteome</keyword>
<evidence type="ECO:0000313" key="2">
    <source>
        <dbReference type="Proteomes" id="UP000319801"/>
    </source>
</evidence>
<accession>A0A556U4Z9</accession>
<reference evidence="1 2" key="1">
    <citation type="journal article" date="2019" name="Genome Biol. Evol.">
        <title>Whole-Genome Sequencing of the Giant Devil Catfish, Bagarius yarrelli.</title>
        <authorList>
            <person name="Jiang W."/>
            <person name="Lv Y."/>
            <person name="Cheng L."/>
            <person name="Yang K."/>
            <person name="Chao B."/>
            <person name="Wang X."/>
            <person name="Li Y."/>
            <person name="Pan X."/>
            <person name="You X."/>
            <person name="Zhang Y."/>
            <person name="Yang J."/>
            <person name="Li J."/>
            <person name="Zhang X."/>
            <person name="Liu S."/>
            <person name="Sun C."/>
            <person name="Yang J."/>
            <person name="Shi Q."/>
        </authorList>
    </citation>
    <scope>NUCLEOTIDE SEQUENCE [LARGE SCALE GENOMIC DNA]</scope>
    <source>
        <strain evidence="1">JWS20170419001</strain>
        <tissue evidence="1">Muscle</tissue>
    </source>
</reference>
<dbReference type="Proteomes" id="UP000319801">
    <property type="component" value="Unassembled WGS sequence"/>
</dbReference>
<name>A0A556U4Z9_BAGYA</name>
<dbReference type="AlphaFoldDB" id="A0A556U4Z9"/>
<protein>
    <submittedName>
        <fullName evidence="1">Uncharacterized protein</fullName>
    </submittedName>
</protein>
<gene>
    <name evidence="1" type="ORF">Baya_6095</name>
</gene>
<proteinExistence type="predicted"/>
<sequence length="295" mass="32608">MCRVADSCHLPPLGRRVINSIHPPILRSVCTVPPRPCSATATAIITPSQPTSVPRAMSPKGLGLSHTATPHPHVHLSPPHTLPLLMAMLRESGESERESAVNQNHWGRGGSLTFWTMGNRPMNLGLVDWRGGSPGIRRQLLSPDRPLNMLVVQVPYPFTAAELDEPSDLEIQIRGAVKGLYESQLVASDACLYYPTPRSFHRVLAKHGDEHGWESTLDAQASGAARFTSCYSRSLSFLWLCCQPLITVRLSVLHSEGRQQLSRPAVESFLPWPGDSRFLCNKKRVSEEDMLSEQN</sequence>
<comment type="caution">
    <text evidence="1">The sequence shown here is derived from an EMBL/GenBank/DDBJ whole genome shotgun (WGS) entry which is preliminary data.</text>
</comment>
<dbReference type="EMBL" id="VCAZ01000049">
    <property type="protein sequence ID" value="TSM77345.1"/>
    <property type="molecule type" value="Genomic_DNA"/>
</dbReference>